<evidence type="ECO:0000313" key="1">
    <source>
        <dbReference type="EMBL" id="CAA2981547.1"/>
    </source>
</evidence>
<dbReference type="AlphaFoldDB" id="A0A8S0RNR9"/>
<reference evidence="1 2" key="1">
    <citation type="submission" date="2019-12" db="EMBL/GenBank/DDBJ databases">
        <authorList>
            <person name="Alioto T."/>
            <person name="Alioto T."/>
            <person name="Gomez Garrido J."/>
        </authorList>
    </citation>
    <scope>NUCLEOTIDE SEQUENCE [LARGE SCALE GENOMIC DNA]</scope>
</reference>
<dbReference type="EMBL" id="CACTIH010003675">
    <property type="protein sequence ID" value="CAA2981547.1"/>
    <property type="molecule type" value="Genomic_DNA"/>
</dbReference>
<dbReference type="PANTHER" id="PTHR36886">
    <property type="entry name" value="PROTEIN FRIGIDA-ESSENTIAL 1"/>
    <property type="match status" value="1"/>
</dbReference>
<sequence length="111" mass="12784">MCAFVQDNIKMMSACFVQICGYLLKESKQTRNFRAVLVEYVKDLVQPTWGDRLLSKDAHKIIVEKAVNKVLSLRQQHQIPRMGKSIKSYLYASRAKLEKLVAGYIKKYGKS</sequence>
<dbReference type="Gramene" id="OE9A078585T1">
    <property type="protein sequence ID" value="OE9A078585C1"/>
    <property type="gene ID" value="OE9A078585"/>
</dbReference>
<dbReference type="PANTHER" id="PTHR36886:SF3">
    <property type="entry name" value="PROTEIN FRIGIDA-ESSENTIAL 1"/>
    <property type="match status" value="1"/>
</dbReference>
<gene>
    <name evidence="1" type="ORF">OLEA9_A078585</name>
</gene>
<keyword evidence="2" id="KW-1185">Reference proteome</keyword>
<dbReference type="Proteomes" id="UP000594638">
    <property type="component" value="Unassembled WGS sequence"/>
</dbReference>
<organism evidence="1 2">
    <name type="scientific">Olea europaea subsp. europaea</name>
    <dbReference type="NCBI Taxonomy" id="158383"/>
    <lineage>
        <taxon>Eukaryota</taxon>
        <taxon>Viridiplantae</taxon>
        <taxon>Streptophyta</taxon>
        <taxon>Embryophyta</taxon>
        <taxon>Tracheophyta</taxon>
        <taxon>Spermatophyta</taxon>
        <taxon>Magnoliopsida</taxon>
        <taxon>eudicotyledons</taxon>
        <taxon>Gunneridae</taxon>
        <taxon>Pentapetalae</taxon>
        <taxon>asterids</taxon>
        <taxon>lamiids</taxon>
        <taxon>Lamiales</taxon>
        <taxon>Oleaceae</taxon>
        <taxon>Oleeae</taxon>
        <taxon>Olea</taxon>
    </lineage>
</organism>
<accession>A0A8S0RNR9</accession>
<dbReference type="OrthoDB" id="1935339at2759"/>
<proteinExistence type="predicted"/>
<dbReference type="InterPro" id="IPR052650">
    <property type="entry name" value="Zinc_finger_CCCH"/>
</dbReference>
<evidence type="ECO:0000313" key="2">
    <source>
        <dbReference type="Proteomes" id="UP000594638"/>
    </source>
</evidence>
<name>A0A8S0RNR9_OLEEU</name>
<comment type="caution">
    <text evidence="1">The sequence shown here is derived from an EMBL/GenBank/DDBJ whole genome shotgun (WGS) entry which is preliminary data.</text>
</comment>
<protein>
    <submittedName>
        <fullName evidence="1">Uncharacterized protein</fullName>
    </submittedName>
</protein>